<comment type="caution">
    <text evidence="1">The sequence shown here is derived from an EMBL/GenBank/DDBJ whole genome shotgun (WGS) entry which is preliminary data.</text>
</comment>
<dbReference type="EMBL" id="CAKMRJ010005523">
    <property type="protein sequence ID" value="CAH1446685.1"/>
    <property type="molecule type" value="Genomic_DNA"/>
</dbReference>
<evidence type="ECO:0000313" key="2">
    <source>
        <dbReference type="Proteomes" id="UP001157418"/>
    </source>
</evidence>
<proteinExistence type="predicted"/>
<evidence type="ECO:0000313" key="1">
    <source>
        <dbReference type="EMBL" id="CAH1446685.1"/>
    </source>
</evidence>
<sequence length="86" mass="9745">MESSRSCVANVGKLLQLGEIGEHMRRTAGSFGTAFVVRILSTKDHSKITLKLLATDMQLMVSMDLKKMMNPHQKSSKMMMRIYDPR</sequence>
<dbReference type="Proteomes" id="UP001157418">
    <property type="component" value="Unassembled WGS sequence"/>
</dbReference>
<dbReference type="AlphaFoldDB" id="A0AAU9PAU8"/>
<gene>
    <name evidence="1" type="ORF">LVIROSA_LOCUS32361</name>
</gene>
<protein>
    <submittedName>
        <fullName evidence="1">Uncharacterized protein</fullName>
    </submittedName>
</protein>
<reference evidence="1 2" key="1">
    <citation type="submission" date="2022-01" db="EMBL/GenBank/DDBJ databases">
        <authorList>
            <person name="Xiong W."/>
            <person name="Schranz E."/>
        </authorList>
    </citation>
    <scope>NUCLEOTIDE SEQUENCE [LARGE SCALE GENOMIC DNA]</scope>
</reference>
<accession>A0AAU9PAU8</accession>
<name>A0AAU9PAU8_9ASTR</name>
<keyword evidence="2" id="KW-1185">Reference proteome</keyword>
<organism evidence="1 2">
    <name type="scientific">Lactuca virosa</name>
    <dbReference type="NCBI Taxonomy" id="75947"/>
    <lineage>
        <taxon>Eukaryota</taxon>
        <taxon>Viridiplantae</taxon>
        <taxon>Streptophyta</taxon>
        <taxon>Embryophyta</taxon>
        <taxon>Tracheophyta</taxon>
        <taxon>Spermatophyta</taxon>
        <taxon>Magnoliopsida</taxon>
        <taxon>eudicotyledons</taxon>
        <taxon>Gunneridae</taxon>
        <taxon>Pentapetalae</taxon>
        <taxon>asterids</taxon>
        <taxon>campanulids</taxon>
        <taxon>Asterales</taxon>
        <taxon>Asteraceae</taxon>
        <taxon>Cichorioideae</taxon>
        <taxon>Cichorieae</taxon>
        <taxon>Lactucinae</taxon>
        <taxon>Lactuca</taxon>
    </lineage>
</organism>